<evidence type="ECO:0000313" key="3">
    <source>
        <dbReference type="EMBL" id="WNF29435.1"/>
    </source>
</evidence>
<feature type="transmembrane region" description="Helical" evidence="2">
    <location>
        <begin position="279"/>
        <end position="299"/>
    </location>
</feature>
<keyword evidence="4" id="KW-1185">Reference proteome</keyword>
<proteinExistence type="predicted"/>
<accession>A0ABY9VZW8</accession>
<feature type="region of interest" description="Disordered" evidence="1">
    <location>
        <begin position="1"/>
        <end position="33"/>
    </location>
</feature>
<feature type="transmembrane region" description="Helical" evidence="2">
    <location>
        <begin position="168"/>
        <end position="184"/>
    </location>
</feature>
<keyword evidence="2" id="KW-0812">Transmembrane</keyword>
<protein>
    <recommendedName>
        <fullName evidence="5">Integral membrane protein</fullName>
    </recommendedName>
</protein>
<feature type="compositionally biased region" description="Low complexity" evidence="1">
    <location>
        <begin position="8"/>
        <end position="22"/>
    </location>
</feature>
<feature type="transmembrane region" description="Helical" evidence="2">
    <location>
        <begin position="138"/>
        <end position="156"/>
    </location>
</feature>
<evidence type="ECO:0000256" key="1">
    <source>
        <dbReference type="SAM" id="MobiDB-lite"/>
    </source>
</evidence>
<organism evidence="3 4">
    <name type="scientific">Streptomyces durocortorensis</name>
    <dbReference type="NCBI Taxonomy" id="2811104"/>
    <lineage>
        <taxon>Bacteria</taxon>
        <taxon>Bacillati</taxon>
        <taxon>Actinomycetota</taxon>
        <taxon>Actinomycetes</taxon>
        <taxon>Kitasatosporales</taxon>
        <taxon>Streptomycetaceae</taxon>
        <taxon>Streptomyces</taxon>
    </lineage>
</organism>
<evidence type="ECO:0008006" key="5">
    <source>
        <dbReference type="Google" id="ProtNLM"/>
    </source>
</evidence>
<feature type="transmembrane region" description="Helical" evidence="2">
    <location>
        <begin position="346"/>
        <end position="368"/>
    </location>
</feature>
<feature type="transmembrane region" description="Helical" evidence="2">
    <location>
        <begin position="106"/>
        <end position="126"/>
    </location>
</feature>
<evidence type="ECO:0000313" key="4">
    <source>
        <dbReference type="Proteomes" id="UP001303236"/>
    </source>
</evidence>
<gene>
    <name evidence="3" type="ORF">RI138_22850</name>
</gene>
<dbReference type="EMBL" id="CP134500">
    <property type="protein sequence ID" value="WNF29435.1"/>
    <property type="molecule type" value="Genomic_DNA"/>
</dbReference>
<feature type="transmembrane region" description="Helical" evidence="2">
    <location>
        <begin position="248"/>
        <end position="267"/>
    </location>
</feature>
<feature type="transmembrane region" description="Helical" evidence="2">
    <location>
        <begin position="306"/>
        <end position="326"/>
    </location>
</feature>
<dbReference type="Proteomes" id="UP001303236">
    <property type="component" value="Chromosome"/>
</dbReference>
<feature type="transmembrane region" description="Helical" evidence="2">
    <location>
        <begin position="204"/>
        <end position="227"/>
    </location>
</feature>
<sequence length="377" mass="38130">MPRPDDQATATAPPAPAASTAARRGPVDPVKSLMHDHRDLCERAVDPLEIAAGLEAHGLTDRTAARYRHRDVFSLAEELYARIPPRTKEPAVSGPPDAGPDTEARALWTLLALLPGAACLATAGVLRLTEGVLGGGTRALVTVAGALLACLALRLCLSRGPLRAPEGAGRAGMYGCWLLSYAVYGEELLAQVMTGGPDGPWDGTPAPLLGLAAAIAPAAWCAHLFAVHAHRKLTGSRALEEFGAGVRPLLLAAVALFLAALLPLLYLADLGLDGNGTPAAAAALGVLFFVARLLAAHGLPEPGTVALAAACAVEAAAPALVLSSRLPGLEPLAQPVNALVSAGGTGAVPALACGAAALGLLLHASLALSRASAHTRT</sequence>
<reference evidence="3 4" key="1">
    <citation type="submission" date="2023-09" db="EMBL/GenBank/DDBJ databases">
        <title>Genome completion map analysis of the actinomycetes C11-1.</title>
        <authorList>
            <person name="Qin P."/>
            <person name="Guan P."/>
        </authorList>
    </citation>
    <scope>NUCLEOTIDE SEQUENCE [LARGE SCALE GENOMIC DNA]</scope>
    <source>
        <strain evidence="3 4">C11-1</strain>
    </source>
</reference>
<evidence type="ECO:0000256" key="2">
    <source>
        <dbReference type="SAM" id="Phobius"/>
    </source>
</evidence>
<name>A0ABY9VZW8_9ACTN</name>
<keyword evidence="2" id="KW-0472">Membrane</keyword>
<keyword evidence="2" id="KW-1133">Transmembrane helix</keyword>